<gene>
    <name evidence="3" type="ORF">ACCB00069.4</name>
</gene>
<keyword evidence="2" id="KW-1133">Transmembrane helix</keyword>
<keyword evidence="2" id="KW-0472">Membrane</keyword>
<feature type="compositionally biased region" description="Basic and acidic residues" evidence="1">
    <location>
        <begin position="306"/>
        <end position="333"/>
    </location>
</feature>
<evidence type="ECO:0000256" key="2">
    <source>
        <dbReference type="SAM" id="Phobius"/>
    </source>
</evidence>
<reference evidence="3" key="1">
    <citation type="submission" date="2011-11" db="EMBL/GenBank/DDBJ databases">
        <title>Decoding the brain transcriptome of the Eastern honeybee (Apis cerana) based on pyrosequencing.</title>
        <authorList>
            <person name="Sun L."/>
            <person name="Zheng H."/>
            <person name="Wang Y."/>
            <person name="Xie X."/>
            <person name="Zhu Y."/>
            <person name="Gu W."/>
            <person name="Wang S."/>
        </authorList>
    </citation>
    <scope>NUCLEOTIDE SEQUENCE</scope>
    <source>
        <tissue evidence="3">Brain</tissue>
    </source>
</reference>
<feature type="compositionally biased region" description="Polar residues" evidence="1">
    <location>
        <begin position="287"/>
        <end position="298"/>
    </location>
</feature>
<feature type="region of interest" description="Disordered" evidence="1">
    <location>
        <begin position="231"/>
        <end position="333"/>
    </location>
</feature>
<feature type="transmembrane region" description="Helical" evidence="2">
    <location>
        <begin position="6"/>
        <end position="23"/>
    </location>
</feature>
<evidence type="ECO:0000313" key="3">
    <source>
        <dbReference type="EMBL" id="AEY56837.1"/>
    </source>
</evidence>
<accession>V9I860</accession>
<evidence type="ECO:0000256" key="1">
    <source>
        <dbReference type="SAM" id="MobiDB-lite"/>
    </source>
</evidence>
<dbReference type="EMBL" id="JR035974">
    <property type="protein sequence ID" value="AEY56837.1"/>
    <property type="molecule type" value="mRNA"/>
</dbReference>
<protein>
    <submittedName>
        <fullName evidence="3">Uncharacterized protein</fullName>
    </submittedName>
</protein>
<sequence length="345" mass="39114">MVLILVGVVKGVFICFALMAVCYRRKSTVQKYDQPYVKKPPQRGYSGVSGNHHPGHAVLDNVNNKILTFSSMPNCREHKSQVKRPGMSEEDGDTGADEVVSFIDLPNNLTKLPEKGILKKHGMGGGAVASVERTLDQLNGYHEHIIEALRMAANQRETSGTTSAPMDDEALTEPLTELLTEPLPECYPTDSYRKDIIKHIDNQADEEYEEYVPSCGVIRIRNLEDLIKQLERHSARNRSPSGSEDMRMSESEADRPYRKDSSVCSESSQGSRRCSRGRDDTYGRYCQPSSRSPYGTHQHTQHSHQMYKEEGIYATADPDRGSNTRGETPDSERYRRFFQYERRAW</sequence>
<organism evidence="3">
    <name type="scientific">Apis cerana</name>
    <name type="common">Indian honeybee</name>
    <dbReference type="NCBI Taxonomy" id="7461"/>
    <lineage>
        <taxon>Eukaryota</taxon>
        <taxon>Metazoa</taxon>
        <taxon>Ecdysozoa</taxon>
        <taxon>Arthropoda</taxon>
        <taxon>Hexapoda</taxon>
        <taxon>Insecta</taxon>
        <taxon>Pterygota</taxon>
        <taxon>Neoptera</taxon>
        <taxon>Endopterygota</taxon>
        <taxon>Hymenoptera</taxon>
        <taxon>Apocrita</taxon>
        <taxon>Aculeata</taxon>
        <taxon>Apoidea</taxon>
        <taxon>Anthophila</taxon>
        <taxon>Apidae</taxon>
        <taxon>Apis</taxon>
    </lineage>
</organism>
<dbReference type="AlphaFoldDB" id="V9I860"/>
<feature type="compositionally biased region" description="Basic and acidic residues" evidence="1">
    <location>
        <begin position="244"/>
        <end position="261"/>
    </location>
</feature>
<name>V9I860_APICE</name>
<keyword evidence="2" id="KW-0812">Transmembrane</keyword>
<proteinExistence type="evidence at transcript level"/>